<dbReference type="CDD" id="cd04301">
    <property type="entry name" value="NAT_SF"/>
    <property type="match status" value="1"/>
</dbReference>
<proteinExistence type="predicted"/>
<dbReference type="InterPro" id="IPR016181">
    <property type="entry name" value="Acyl_CoA_acyltransferase"/>
</dbReference>
<gene>
    <name evidence="4" type="ORF">U14_01343</name>
</gene>
<dbReference type="Gene3D" id="3.40.630.30">
    <property type="match status" value="1"/>
</dbReference>
<organism evidence="4">
    <name type="scientific">Candidatus Moduliflexus flocculans</name>
    <dbReference type="NCBI Taxonomy" id="1499966"/>
    <lineage>
        <taxon>Bacteria</taxon>
        <taxon>Candidatus Moduliflexota</taxon>
        <taxon>Candidatus Moduliflexia</taxon>
        <taxon>Candidatus Moduliflexales</taxon>
        <taxon>Candidatus Moduliflexaceae</taxon>
    </lineage>
</organism>
<dbReference type="Proteomes" id="UP000030700">
    <property type="component" value="Unassembled WGS sequence"/>
</dbReference>
<evidence type="ECO:0000256" key="1">
    <source>
        <dbReference type="ARBA" id="ARBA00022679"/>
    </source>
</evidence>
<dbReference type="PROSITE" id="PS51186">
    <property type="entry name" value="GNAT"/>
    <property type="match status" value="1"/>
</dbReference>
<keyword evidence="2" id="KW-0012">Acyltransferase</keyword>
<dbReference type="STRING" id="1499966.U14_01343"/>
<dbReference type="HOGENOM" id="CLU_013985_19_1_0"/>
<feature type="domain" description="N-acetyltransferase" evidence="3">
    <location>
        <begin position="4"/>
        <end position="167"/>
    </location>
</feature>
<dbReference type="PANTHER" id="PTHR43072">
    <property type="entry name" value="N-ACETYLTRANSFERASE"/>
    <property type="match status" value="1"/>
</dbReference>
<name>A0A0S6VRW9_9BACT</name>
<dbReference type="PANTHER" id="PTHR43072:SF23">
    <property type="entry name" value="UPF0039 PROTEIN C11D3.02C"/>
    <property type="match status" value="1"/>
</dbReference>
<evidence type="ECO:0000256" key="2">
    <source>
        <dbReference type="ARBA" id="ARBA00023315"/>
    </source>
</evidence>
<dbReference type="EMBL" id="DF820455">
    <property type="protein sequence ID" value="GAK50117.1"/>
    <property type="molecule type" value="Genomic_DNA"/>
</dbReference>
<keyword evidence="5" id="KW-1185">Reference proteome</keyword>
<dbReference type="SUPFAM" id="SSF55729">
    <property type="entry name" value="Acyl-CoA N-acyltransferases (Nat)"/>
    <property type="match status" value="1"/>
</dbReference>
<protein>
    <submittedName>
        <fullName evidence="4">Histone acetyltransferase HPA2 and related acetyltransferase</fullName>
    </submittedName>
</protein>
<evidence type="ECO:0000313" key="4">
    <source>
        <dbReference type="EMBL" id="GAK50117.1"/>
    </source>
</evidence>
<sequence>MADVRIRPMTVHDAEAIVNIFNPIIATHTYTVFDTPLTVEAEREFLANFSPRGIFHVAELRDRAEIVGFQSLDPFAPYTHACDHVGVIGTYTALTHHGKGIGQQLSQATFAAAKTRGYEKIFAYVRADNPYALHFYLKLGFTIIGIAKKHAKFPSGYVDEILIEKFL</sequence>
<dbReference type="AlphaFoldDB" id="A0A0S6VRW9"/>
<reference evidence="4" key="1">
    <citation type="journal article" date="2015" name="PeerJ">
        <title>First genomic representation of candidate bacterial phylum KSB3 points to enhanced environmental sensing as a trigger of wastewater bulking.</title>
        <authorList>
            <person name="Sekiguchi Y."/>
            <person name="Ohashi A."/>
            <person name="Parks D.H."/>
            <person name="Yamauchi T."/>
            <person name="Tyson G.W."/>
            <person name="Hugenholtz P."/>
        </authorList>
    </citation>
    <scope>NUCLEOTIDE SEQUENCE [LARGE SCALE GENOMIC DNA]</scope>
</reference>
<keyword evidence="1 4" id="KW-0808">Transferase</keyword>
<evidence type="ECO:0000259" key="3">
    <source>
        <dbReference type="PROSITE" id="PS51186"/>
    </source>
</evidence>
<dbReference type="GO" id="GO:0016747">
    <property type="term" value="F:acyltransferase activity, transferring groups other than amino-acyl groups"/>
    <property type="evidence" value="ECO:0007669"/>
    <property type="project" value="InterPro"/>
</dbReference>
<dbReference type="Pfam" id="PF00583">
    <property type="entry name" value="Acetyltransf_1"/>
    <property type="match status" value="1"/>
</dbReference>
<evidence type="ECO:0000313" key="5">
    <source>
        <dbReference type="Proteomes" id="UP000030700"/>
    </source>
</evidence>
<dbReference type="InterPro" id="IPR000182">
    <property type="entry name" value="GNAT_dom"/>
</dbReference>
<accession>A0A0S6VRW9</accession>